<evidence type="ECO:0000256" key="1">
    <source>
        <dbReference type="ARBA" id="ARBA00023002"/>
    </source>
</evidence>
<keyword evidence="5" id="KW-1185">Reference proteome</keyword>
<dbReference type="Pfam" id="PF02826">
    <property type="entry name" value="2-Hacid_dh_C"/>
    <property type="match status" value="1"/>
</dbReference>
<dbReference type="RefSeq" id="WP_050453417.1">
    <property type="nucleotide sequence ID" value="NZ_LFJJ01000049.1"/>
</dbReference>
<evidence type="ECO:0000313" key="4">
    <source>
        <dbReference type="EMBL" id="KND60708.1"/>
    </source>
</evidence>
<dbReference type="InterPro" id="IPR006140">
    <property type="entry name" value="D-isomer_DH_NAD-bd"/>
</dbReference>
<dbReference type="Gene3D" id="3.40.50.720">
    <property type="entry name" value="NAD(P)-binding Rossmann-like Domain"/>
    <property type="match status" value="2"/>
</dbReference>
<evidence type="ECO:0000259" key="3">
    <source>
        <dbReference type="Pfam" id="PF02826"/>
    </source>
</evidence>
<dbReference type="OrthoDB" id="9787219at2"/>
<dbReference type="AlphaFoldDB" id="A0A0L0MEE3"/>
<name>A0A0L0MEE3_9BURK</name>
<dbReference type="CDD" id="cd12164">
    <property type="entry name" value="GDH_like_2"/>
    <property type="match status" value="1"/>
</dbReference>
<dbReference type="GO" id="GO:0004617">
    <property type="term" value="F:phosphoglycerate dehydrogenase activity"/>
    <property type="evidence" value="ECO:0007669"/>
    <property type="project" value="UniProtKB-EC"/>
</dbReference>
<dbReference type="SUPFAM" id="SSF51735">
    <property type="entry name" value="NAD(P)-binding Rossmann-fold domains"/>
    <property type="match status" value="1"/>
</dbReference>
<dbReference type="PATRIC" id="fig|242163.4.peg.5535"/>
<dbReference type="EMBL" id="LFJJ01000049">
    <property type="protein sequence ID" value="KND60708.1"/>
    <property type="molecule type" value="Genomic_DNA"/>
</dbReference>
<protein>
    <submittedName>
        <fullName evidence="4">D-3-phosphoglycerate dehydrogenase</fullName>
        <ecNumber evidence="4">1.1.1.95</ecNumber>
    </submittedName>
</protein>
<keyword evidence="1 4" id="KW-0560">Oxidoreductase</keyword>
<dbReference type="PANTHER" id="PTHR43333">
    <property type="entry name" value="2-HACID_DH_C DOMAIN-CONTAINING PROTEIN"/>
    <property type="match status" value="1"/>
</dbReference>
<accession>A0A0L0MEE3</accession>
<organism evidence="4 5">
    <name type="scientific">Candidatus Burkholderia verschuerenii</name>
    <dbReference type="NCBI Taxonomy" id="242163"/>
    <lineage>
        <taxon>Bacteria</taxon>
        <taxon>Pseudomonadati</taxon>
        <taxon>Pseudomonadota</taxon>
        <taxon>Betaproteobacteria</taxon>
        <taxon>Burkholderiales</taxon>
        <taxon>Burkholderiaceae</taxon>
        <taxon>Burkholderia</taxon>
    </lineage>
</organism>
<dbReference type="InterPro" id="IPR036291">
    <property type="entry name" value="NAD(P)-bd_dom_sf"/>
</dbReference>
<sequence>MQARLFTDRAAHHYAHAIGQHAPDIPLWTLDDPDAVHADVAISWLPPSGAYGGLPNLRLIHSIGAGVNHILAEQSGGDVPLCRIVDPEQARIMAHYVVWGVLHFHRGMDRLLQAQREQRWLQFAHRPAEQTVVGVMGMGVMGRTVAASIANLGFDVRGWSRGGCEIANVRPFSENEFDAFLDGLDMIVCLLPLTASTRGILSTKLFAKLNRGACLIHVGRGDHLVAADLHAALDEGQLGGALLDVFAREPLPADDPLWTHDKVIVTPHIAAISTSATVAEQIVANVRSLRAGDALNNVVQRERGY</sequence>
<dbReference type="GO" id="GO:0051287">
    <property type="term" value="F:NAD binding"/>
    <property type="evidence" value="ECO:0007669"/>
    <property type="project" value="InterPro"/>
</dbReference>
<feature type="domain" description="D-isomer specific 2-hydroxyacid dehydrogenase NAD-binding" evidence="3">
    <location>
        <begin position="100"/>
        <end position="270"/>
    </location>
</feature>
<dbReference type="PANTHER" id="PTHR43333:SF1">
    <property type="entry name" value="D-ISOMER SPECIFIC 2-HYDROXYACID DEHYDROGENASE NAD-BINDING DOMAIN-CONTAINING PROTEIN"/>
    <property type="match status" value="1"/>
</dbReference>
<dbReference type="Proteomes" id="UP000036959">
    <property type="component" value="Unassembled WGS sequence"/>
</dbReference>
<proteinExistence type="predicted"/>
<evidence type="ECO:0000256" key="2">
    <source>
        <dbReference type="ARBA" id="ARBA00023027"/>
    </source>
</evidence>
<evidence type="ECO:0000313" key="5">
    <source>
        <dbReference type="Proteomes" id="UP000036959"/>
    </source>
</evidence>
<keyword evidence="2" id="KW-0520">NAD</keyword>
<dbReference type="EC" id="1.1.1.95" evidence="4"/>
<comment type="caution">
    <text evidence="4">The sequence shown here is derived from an EMBL/GenBank/DDBJ whole genome shotgun (WGS) entry which is preliminary data.</text>
</comment>
<reference evidence="5" key="1">
    <citation type="submission" date="2015-06" db="EMBL/GenBank/DDBJ databases">
        <title>Comparative genomics of Burkholderia leaf nodule symbionts.</title>
        <authorList>
            <person name="Carlier A."/>
            <person name="Eberl L."/>
            <person name="Pinto-Carbo M."/>
        </authorList>
    </citation>
    <scope>NUCLEOTIDE SEQUENCE [LARGE SCALE GENOMIC DNA]</scope>
    <source>
        <strain evidence="5">UZHbot4</strain>
    </source>
</reference>
<gene>
    <name evidence="4" type="ORF">BVER_05492c</name>
</gene>